<evidence type="ECO:0000313" key="1">
    <source>
        <dbReference type="EMBL" id="KAK3065465.1"/>
    </source>
</evidence>
<keyword evidence="2" id="KW-1185">Reference proteome</keyword>
<accession>A0ACC3DD09</accession>
<proteinExistence type="predicted"/>
<gene>
    <name evidence="1" type="ORF">LTS18_006176</name>
</gene>
<reference evidence="1" key="1">
    <citation type="submission" date="2024-09" db="EMBL/GenBank/DDBJ databases">
        <title>Black Yeasts Isolated from many extreme environments.</title>
        <authorList>
            <person name="Coleine C."/>
            <person name="Stajich J.E."/>
            <person name="Selbmann L."/>
        </authorList>
    </citation>
    <scope>NUCLEOTIDE SEQUENCE</scope>
    <source>
        <strain evidence="1">CCFEE 5737</strain>
    </source>
</reference>
<dbReference type="EMBL" id="JAWDJW010006335">
    <property type="protein sequence ID" value="KAK3065465.1"/>
    <property type="molecule type" value="Genomic_DNA"/>
</dbReference>
<comment type="caution">
    <text evidence="1">The sequence shown here is derived from an EMBL/GenBank/DDBJ whole genome shotgun (WGS) entry which is preliminary data.</text>
</comment>
<organism evidence="1 2">
    <name type="scientific">Coniosporium uncinatum</name>
    <dbReference type="NCBI Taxonomy" id="93489"/>
    <lineage>
        <taxon>Eukaryota</taxon>
        <taxon>Fungi</taxon>
        <taxon>Dikarya</taxon>
        <taxon>Ascomycota</taxon>
        <taxon>Pezizomycotina</taxon>
        <taxon>Dothideomycetes</taxon>
        <taxon>Dothideomycetes incertae sedis</taxon>
        <taxon>Coniosporium</taxon>
    </lineage>
</organism>
<name>A0ACC3DD09_9PEZI</name>
<sequence>MAIITKLSILATCFLAVSGAPGRPAAGWNGGNWHEGNWQGGGRHGNRLPVVDLGYAVYRGTTLAAGINQFLGMRYAAAPLGDLRFRAPQGPVKERGLQNATAFQPICAGTGQEASDSLAEDCLFVNVFAPTNATATSKLPVWVYIQGGGYSVLSNADYNGTEVVTQSDNGLILVNFNYRVGALGFLASQSVRENGALNAGLLDQRKVLEWVQKYIHLFGGDPDHVVIHGASAGGGSVAYHMAAYGGRNDHLFVGAVPESPFFPTHRTVSDSEFSFTRFVIDAGCSEASDAMACLRSKDIDTIQAANVNKPFPGASEPPFWTFLPVVDGDFSRDLLYNQLRQGQYIKVPTMVGGDTDEGSYFAANASNPAEVASFIQANYPKLTTSDLDKINEAYPLMDPVPLHAAYFPSASAAYGESTFTCPGLEFSASISAYLSASQSWNYRYNVQDQANIAAGLGVPHTSETPAIFGVGYAGGEGGSLATDNAAIVPIVMDYYISFVKTLDPNKLRNEAAPYWAPFEVQGVQQRLKIETGSTEMEAVPQAQKERCELWWSLATVMEQK</sequence>
<protein>
    <submittedName>
        <fullName evidence="1">Uncharacterized protein</fullName>
    </submittedName>
</protein>
<evidence type="ECO:0000313" key="2">
    <source>
        <dbReference type="Proteomes" id="UP001186974"/>
    </source>
</evidence>
<dbReference type="Proteomes" id="UP001186974">
    <property type="component" value="Unassembled WGS sequence"/>
</dbReference>